<dbReference type="InterPro" id="IPR023393">
    <property type="entry name" value="START-like_dom_sf"/>
</dbReference>
<accession>A0A8I0LHA1</accession>
<dbReference type="CDD" id="cd05242">
    <property type="entry name" value="SDR_a8"/>
    <property type="match status" value="1"/>
</dbReference>
<gene>
    <name evidence="5" type="ORF">H9627_08395</name>
</gene>
<dbReference type="InterPro" id="IPR001509">
    <property type="entry name" value="Epimerase_deHydtase"/>
</dbReference>
<dbReference type="PANTHER" id="PTHR11092:SF0">
    <property type="entry name" value="EPIMERASE FAMILY PROTEIN SDR39U1"/>
    <property type="match status" value="1"/>
</dbReference>
<dbReference type="InterPro" id="IPR010099">
    <property type="entry name" value="SDR39U1"/>
</dbReference>
<comment type="caution">
    <text evidence="5">The sequence shown here is derived from an EMBL/GenBank/DDBJ whole genome shotgun (WGS) entry which is preliminary data.</text>
</comment>
<dbReference type="Proteomes" id="UP000650224">
    <property type="component" value="Unassembled WGS sequence"/>
</dbReference>
<dbReference type="Pfam" id="PF01370">
    <property type="entry name" value="Epimerase"/>
    <property type="match status" value="1"/>
</dbReference>
<evidence type="ECO:0000313" key="6">
    <source>
        <dbReference type="Proteomes" id="UP000650224"/>
    </source>
</evidence>
<dbReference type="Gene3D" id="3.30.530.20">
    <property type="match status" value="1"/>
</dbReference>
<reference evidence="5 6" key="1">
    <citation type="submission" date="2020-08" db="EMBL/GenBank/DDBJ databases">
        <title>A Genomic Blueprint of the Chicken Gut Microbiome.</title>
        <authorList>
            <person name="Gilroy R."/>
            <person name="Ravi A."/>
            <person name="Getino M."/>
            <person name="Pursley I."/>
            <person name="Horton D.L."/>
            <person name="Alikhan N.-F."/>
            <person name="Baker D."/>
            <person name="Gharbi K."/>
            <person name="Hall N."/>
            <person name="Watson M."/>
            <person name="Adriaenssens E.M."/>
            <person name="Foster-Nyarko E."/>
            <person name="Jarju S."/>
            <person name="Secka A."/>
            <person name="Antonio M."/>
            <person name="Oren A."/>
            <person name="Chaudhuri R."/>
            <person name="La Ragione R.M."/>
            <person name="Hildebrand F."/>
            <person name="Pallen M.J."/>
        </authorList>
    </citation>
    <scope>NUCLEOTIDE SEQUENCE [LARGE SCALE GENOMIC DNA]</scope>
    <source>
        <strain evidence="5 6">Sa1YVA5</strain>
    </source>
</reference>
<comment type="similarity">
    <text evidence="1">Belongs to the NAD(P)-dependent epimerase/dehydratase family. SDR39U1 subfamily.</text>
</comment>
<name>A0A8I0LHA1_9CORY</name>
<evidence type="ECO:0000256" key="2">
    <source>
        <dbReference type="SAM" id="MobiDB-lite"/>
    </source>
</evidence>
<feature type="domain" description="DUF1731" evidence="4">
    <location>
        <begin position="391"/>
        <end position="438"/>
    </location>
</feature>
<dbReference type="PANTHER" id="PTHR11092">
    <property type="entry name" value="SUGAR NUCLEOTIDE EPIMERASE RELATED"/>
    <property type="match status" value="1"/>
</dbReference>
<feature type="region of interest" description="Disordered" evidence="2">
    <location>
        <begin position="451"/>
        <end position="491"/>
    </location>
</feature>
<dbReference type="SUPFAM" id="SSF55961">
    <property type="entry name" value="Bet v1-like"/>
    <property type="match status" value="1"/>
</dbReference>
<protein>
    <submittedName>
        <fullName evidence="5">TIGR01777 family protein</fullName>
    </submittedName>
</protein>
<dbReference type="Gene3D" id="3.40.50.720">
    <property type="entry name" value="NAD(P)-binding Rossmann-like Domain"/>
    <property type="match status" value="1"/>
</dbReference>
<dbReference type="SUPFAM" id="SSF51735">
    <property type="entry name" value="NAD(P)-binding Rossmann-fold domains"/>
    <property type="match status" value="1"/>
</dbReference>
<organism evidence="5 6">
    <name type="scientific">Corynebacterium gallinarum</name>
    <dbReference type="NCBI Taxonomy" id="2762214"/>
    <lineage>
        <taxon>Bacteria</taxon>
        <taxon>Bacillati</taxon>
        <taxon>Actinomycetota</taxon>
        <taxon>Actinomycetes</taxon>
        <taxon>Mycobacteriales</taxon>
        <taxon>Corynebacteriaceae</taxon>
        <taxon>Corynebacterium</taxon>
    </lineage>
</organism>
<dbReference type="CDD" id="cd07820">
    <property type="entry name" value="SRPBCC_3"/>
    <property type="match status" value="1"/>
</dbReference>
<proteinExistence type="inferred from homology"/>
<dbReference type="AlphaFoldDB" id="A0A8I0LHA1"/>
<keyword evidence="6" id="KW-1185">Reference proteome</keyword>
<dbReference type="NCBIfam" id="TIGR01777">
    <property type="entry name" value="yfcH"/>
    <property type="match status" value="1"/>
</dbReference>
<feature type="compositionally biased region" description="Basic and acidic residues" evidence="2">
    <location>
        <begin position="451"/>
        <end position="464"/>
    </location>
</feature>
<dbReference type="RefSeq" id="WP_191733562.1">
    <property type="nucleotide sequence ID" value="NZ_JACSPR010000005.1"/>
</dbReference>
<evidence type="ECO:0000259" key="4">
    <source>
        <dbReference type="Pfam" id="PF08338"/>
    </source>
</evidence>
<dbReference type="EMBL" id="JACSPR010000005">
    <property type="protein sequence ID" value="MBD8030335.1"/>
    <property type="molecule type" value="Genomic_DNA"/>
</dbReference>
<dbReference type="InterPro" id="IPR036291">
    <property type="entry name" value="NAD(P)-bd_dom_sf"/>
</dbReference>
<dbReference type="InterPro" id="IPR013549">
    <property type="entry name" value="DUF1731"/>
</dbReference>
<evidence type="ECO:0000256" key="1">
    <source>
        <dbReference type="ARBA" id="ARBA00009353"/>
    </source>
</evidence>
<feature type="domain" description="NAD-dependent epimerase/dehydratase" evidence="3">
    <location>
        <begin position="150"/>
        <end position="353"/>
    </location>
</feature>
<sequence>MSLTTSHFIPFPREEVWDWHTRKGAVTRLSPPFVPFTPIQQAERLSDGTTIFSLPAGLKWVARHDLSGYLNGSRFTDVCTNAPVKALANWRHVHNFVDQDGGTLITDSVNTRVPGIALTSMFAYRQHQLLEDMLALQRFKELGDDTPLTIAMTGSRGLIGRALTGQLQTGGHTVVQLVRGEAKPGQRTWDPEHPSPELLDGIDVLIHLAGEPIFGRFNDSHKDAIRKSRVTPTRNLAELVAASESCHTMVSASAIGFYGPDRGDEELNEQSPTGGGFLADVVRGWEKATEPASQAGKRVAMIRTGVALSGRGGMLPVLKTLFSTGLGGQFGDGSNWFSWIALDDLTDIFYRAVIDKNVSGPINATAPNPVTNEEMTKVLASQLHRPAFFQIPTIGPKIILGRQGAEELALSNQKVLPTALQELGHVFRYTTIDAAIAHELGGEELADAAATRDQEALEASEKKQARLSAKAARKAAKGEETPAPVDDAEVEETIRTSILDFRRRRNS</sequence>
<evidence type="ECO:0000259" key="3">
    <source>
        <dbReference type="Pfam" id="PF01370"/>
    </source>
</evidence>
<dbReference type="Pfam" id="PF08338">
    <property type="entry name" value="DUF1731"/>
    <property type="match status" value="1"/>
</dbReference>
<evidence type="ECO:0000313" key="5">
    <source>
        <dbReference type="EMBL" id="MBD8030335.1"/>
    </source>
</evidence>